<proteinExistence type="predicted"/>
<reference evidence="2 3" key="1">
    <citation type="journal article" date="2019" name="Mol. Ecol. Resour.">
        <title>Chromosome-level genome assembly of Triplophysa tibetana, a fish adapted to the harsh high-altitude environment of the Tibetan Plateau.</title>
        <authorList>
            <person name="Yang X."/>
            <person name="Liu H."/>
            <person name="Ma Z."/>
            <person name="Zou Y."/>
            <person name="Zou M."/>
            <person name="Mao Y."/>
            <person name="Li X."/>
            <person name="Wang H."/>
            <person name="Chen T."/>
            <person name="Wang W."/>
            <person name="Yang R."/>
        </authorList>
    </citation>
    <scope>NUCLEOTIDE SEQUENCE [LARGE SCALE GENOMIC DNA]</scope>
    <source>
        <strain evidence="2">TTIB1903HZAU</strain>
        <tissue evidence="2">Muscle</tissue>
    </source>
</reference>
<keyword evidence="3" id="KW-1185">Reference proteome</keyword>
<evidence type="ECO:0000256" key="1">
    <source>
        <dbReference type="SAM" id="MobiDB-lite"/>
    </source>
</evidence>
<organism evidence="2 3">
    <name type="scientific">Triplophysa tibetana</name>
    <dbReference type="NCBI Taxonomy" id="1572043"/>
    <lineage>
        <taxon>Eukaryota</taxon>
        <taxon>Metazoa</taxon>
        <taxon>Chordata</taxon>
        <taxon>Craniata</taxon>
        <taxon>Vertebrata</taxon>
        <taxon>Euteleostomi</taxon>
        <taxon>Actinopterygii</taxon>
        <taxon>Neopterygii</taxon>
        <taxon>Teleostei</taxon>
        <taxon>Ostariophysi</taxon>
        <taxon>Cypriniformes</taxon>
        <taxon>Nemacheilidae</taxon>
        <taxon>Triplophysa</taxon>
    </lineage>
</organism>
<protein>
    <submittedName>
        <fullName evidence="2">Rho GTPase-activating protein 10</fullName>
    </submittedName>
</protein>
<dbReference type="Proteomes" id="UP000324632">
    <property type="component" value="Chromosome 4"/>
</dbReference>
<evidence type="ECO:0000313" key="3">
    <source>
        <dbReference type="Proteomes" id="UP000324632"/>
    </source>
</evidence>
<comment type="caution">
    <text evidence="2">The sequence shown here is derived from an EMBL/GenBank/DDBJ whole genome shotgun (WGS) entry which is preliminary data.</text>
</comment>
<dbReference type="AlphaFoldDB" id="A0A5A9PKS1"/>
<feature type="region of interest" description="Disordered" evidence="1">
    <location>
        <begin position="1"/>
        <end position="20"/>
    </location>
</feature>
<evidence type="ECO:0000313" key="2">
    <source>
        <dbReference type="EMBL" id="KAA0722202.1"/>
    </source>
</evidence>
<accession>A0A5A9PKS1</accession>
<gene>
    <name evidence="2" type="ORF">E1301_Tti009050</name>
</gene>
<name>A0A5A9PKS1_9TELE</name>
<dbReference type="EMBL" id="SOYY01000004">
    <property type="protein sequence ID" value="KAA0722202.1"/>
    <property type="molecule type" value="Genomic_DNA"/>
</dbReference>
<sequence length="124" mass="14070">MNSDSHATHIPMNLETGGTEKSIPAESVTFMNAKAVYPCEAEHDSELSFQVGAIFHDEFLALALEPVKQREMILLRNSEEWHREKVRLPEKQNRKGMKKERNVCRLKIWGTEAAMCEATALKSA</sequence>